<feature type="non-terminal residue" evidence="1">
    <location>
        <position position="105"/>
    </location>
</feature>
<accession>A0ABS7CN05</accession>
<feature type="non-terminal residue" evidence="1">
    <location>
        <position position="1"/>
    </location>
</feature>
<dbReference type="EMBL" id="JAHZIK010003830">
    <property type="protein sequence ID" value="MBW7462340.1"/>
    <property type="molecule type" value="Genomic_DNA"/>
</dbReference>
<dbReference type="Gene3D" id="2.60.120.260">
    <property type="entry name" value="Galactose-binding domain-like"/>
    <property type="match status" value="1"/>
</dbReference>
<proteinExistence type="predicted"/>
<sequence>EWIELRWDVPQQISEIQLTFNDDVNEDLINLHHHFTPFEVIPELVKSYRLEVLASGEWMVVAEVRDNRRRKRIHRLPEAVTAGSLRLAASETNGCPRVEVSEIRV</sequence>
<organism evidence="1 2">
    <name type="scientific">Paenibacillus sepulcri</name>
    <dbReference type="NCBI Taxonomy" id="359917"/>
    <lineage>
        <taxon>Bacteria</taxon>
        <taxon>Bacillati</taxon>
        <taxon>Bacillota</taxon>
        <taxon>Bacilli</taxon>
        <taxon>Bacillales</taxon>
        <taxon>Paenibacillaceae</taxon>
        <taxon>Paenibacillus</taxon>
    </lineage>
</organism>
<protein>
    <submittedName>
        <fullName evidence="1">Pyridine nucleotide-disulfide oxidoreductase</fullName>
    </submittedName>
</protein>
<reference evidence="1 2" key="1">
    <citation type="submission" date="2021-07" db="EMBL/GenBank/DDBJ databases">
        <title>Paenibacillus radiodurans sp. nov., isolated from the southeastern edge of Tengger Desert.</title>
        <authorList>
            <person name="Zhang G."/>
        </authorList>
    </citation>
    <scope>NUCLEOTIDE SEQUENCE [LARGE SCALE GENOMIC DNA]</scope>
    <source>
        <strain evidence="1 2">CCM 7311</strain>
    </source>
</reference>
<comment type="caution">
    <text evidence="1">The sequence shown here is derived from an EMBL/GenBank/DDBJ whole genome shotgun (WGS) entry which is preliminary data.</text>
</comment>
<evidence type="ECO:0000313" key="2">
    <source>
        <dbReference type="Proteomes" id="UP001519887"/>
    </source>
</evidence>
<dbReference type="Proteomes" id="UP001519887">
    <property type="component" value="Unassembled WGS sequence"/>
</dbReference>
<keyword evidence="2" id="KW-1185">Reference proteome</keyword>
<gene>
    <name evidence="1" type="ORF">K0U00_50640</name>
</gene>
<evidence type="ECO:0000313" key="1">
    <source>
        <dbReference type="EMBL" id="MBW7462340.1"/>
    </source>
</evidence>
<name>A0ABS7CN05_9BACL</name>